<dbReference type="AlphaFoldDB" id="A0A366KCT1"/>
<keyword evidence="4 5" id="KW-0472">Membrane</keyword>
<dbReference type="InterPro" id="IPR013525">
    <property type="entry name" value="ABC2_TM"/>
</dbReference>
<feature type="transmembrane region" description="Helical" evidence="5">
    <location>
        <begin position="20"/>
        <end position="44"/>
    </location>
</feature>
<dbReference type="NCBIfam" id="TIGR03061">
    <property type="entry name" value="pip_yhgE_Nterm"/>
    <property type="match status" value="1"/>
</dbReference>
<evidence type="ECO:0000259" key="6">
    <source>
        <dbReference type="Pfam" id="PF12698"/>
    </source>
</evidence>
<feature type="transmembrane region" description="Helical" evidence="5">
    <location>
        <begin position="591"/>
        <end position="614"/>
    </location>
</feature>
<feature type="transmembrane region" description="Helical" evidence="5">
    <location>
        <begin position="626"/>
        <end position="649"/>
    </location>
</feature>
<dbReference type="EMBL" id="PDCH01000012">
    <property type="protein sequence ID" value="RBP99032.1"/>
    <property type="molecule type" value="Genomic_DNA"/>
</dbReference>
<dbReference type="Gene3D" id="3.40.1710.10">
    <property type="entry name" value="abc type-2 transporter like domain"/>
    <property type="match status" value="1"/>
</dbReference>
<dbReference type="InterPro" id="IPR017501">
    <property type="entry name" value="Phage_infect_YhgE_C"/>
</dbReference>
<dbReference type="PANTHER" id="PTHR43077">
    <property type="entry name" value="TRANSPORT PERMEASE YVFS-RELATED"/>
    <property type="match status" value="1"/>
</dbReference>
<evidence type="ECO:0000256" key="1">
    <source>
        <dbReference type="ARBA" id="ARBA00004141"/>
    </source>
</evidence>
<reference evidence="7 8" key="1">
    <citation type="submission" date="2017-10" db="EMBL/GenBank/DDBJ databases">
        <title>Bifidobacterium xylocopum sp. nov. and Bifidobacterium aemilianum sp. nov., from the carpenter bee (Xylocopa violacea) digestive tract.</title>
        <authorList>
            <person name="Alberoni D."/>
            <person name="Baffoni L."/>
            <person name="Di Gioia D."/>
            <person name="Gaggia F."/>
            <person name="Biavati B."/>
        </authorList>
    </citation>
    <scope>NUCLEOTIDE SEQUENCE [LARGE SCALE GENOMIC DNA]</scope>
    <source>
        <strain evidence="7 8">XV2</strain>
    </source>
</reference>
<accession>A0A366KCT1</accession>
<keyword evidence="2 5" id="KW-0812">Transmembrane</keyword>
<evidence type="ECO:0000256" key="3">
    <source>
        <dbReference type="ARBA" id="ARBA00022989"/>
    </source>
</evidence>
<dbReference type="GO" id="GO:0016020">
    <property type="term" value="C:membrane"/>
    <property type="evidence" value="ECO:0007669"/>
    <property type="project" value="UniProtKB-SubCell"/>
</dbReference>
<dbReference type="RefSeq" id="WP_113853793.1">
    <property type="nucleotide sequence ID" value="NZ_PDCH01000012.1"/>
</dbReference>
<evidence type="ECO:0000313" key="7">
    <source>
        <dbReference type="EMBL" id="RBP99032.1"/>
    </source>
</evidence>
<keyword evidence="3 5" id="KW-1133">Transmembrane helix</keyword>
<feature type="domain" description="ABC-2 type transporter transmembrane" evidence="6">
    <location>
        <begin position="23"/>
        <end position="171"/>
    </location>
</feature>
<evidence type="ECO:0000313" key="8">
    <source>
        <dbReference type="Proteomes" id="UP000252345"/>
    </source>
</evidence>
<gene>
    <name evidence="7" type="ORF">CRD59_06070</name>
</gene>
<feature type="domain" description="ABC-2 type transporter transmembrane" evidence="6">
    <location>
        <begin position="349"/>
        <end position="696"/>
    </location>
</feature>
<keyword evidence="8" id="KW-1185">Reference proteome</keyword>
<dbReference type="InterPro" id="IPR051328">
    <property type="entry name" value="T7SS_ABC-Transporter"/>
</dbReference>
<comment type="subcellular location">
    <subcellularLocation>
        <location evidence="1">Membrane</location>
        <topology evidence="1">Multi-pass membrane protein</topology>
    </subcellularLocation>
</comment>
<dbReference type="NCBIfam" id="TIGR03062">
    <property type="entry name" value="pip_yhgE_Cterm"/>
    <property type="match status" value="1"/>
</dbReference>
<evidence type="ECO:0000256" key="5">
    <source>
        <dbReference type="SAM" id="Phobius"/>
    </source>
</evidence>
<dbReference type="OrthoDB" id="9811483at2"/>
<dbReference type="InterPro" id="IPR017500">
    <property type="entry name" value="Phage_infect_YhgE_N"/>
</dbReference>
<evidence type="ECO:0000256" key="2">
    <source>
        <dbReference type="ARBA" id="ARBA00022692"/>
    </source>
</evidence>
<name>A0A366KCT1_9BIFI</name>
<dbReference type="PANTHER" id="PTHR43077:SF10">
    <property type="entry name" value="TRANSPORT PERMEASE PROTEIN"/>
    <property type="match status" value="1"/>
</dbReference>
<sequence length="720" mass="77337">MSAMWKLFTGDLKRITSNIVSIIIVIGLIVIPGLFTWFNVAASWDPFSNTKNLKFAVANVDKGYKSNLIPIRIAVGDQVVNELRANSQLDWTFTTKEDAIDGTKSGKYYASVIIPEDFSRDMMTFFSADVQHAKLTYYTNEKTNALAPKVTGQGADQVSGQINEMFAKTITGTALSIASQLAKQMDRPESKDMLARFTANVDDFAKDLNQASSTLTSFASLNDGAQGLLNSSTQMVASLSDGAGKAGAELRKAKGSVTDVTGALDATAKNLSDALAESASSYEAVGGSIDNTFDSADRSVADVSAGLDRQAGQIGQQADQYQRIRDSLVGITGENSVSHRLDSIIAQLRQLSASLTASSANLTHKTTESKQQRQQIKDLAAQAKGSINAVSSDFNRTLKPQINQVASSVNATTATLDATGSQLKGTLSGLGTDNSAVTKDMAGVRELLDSMASLMDRTSGRLTDFTRKLDSALSSGDMDQVRHILGSNDPETLAATLAAPVKLNRRVLYPVESFGAALTPFYTLIPLWVGSLLLAVTLKITVSRRTRESLGNPKPHQLFLGHFGVFAVISLLQSSFSCAGTLLFLRVHAVHLWLFMATGWISGLVYAFFIYALVASFGNVGKAIGVIFLVMQISGSGGAYPLQVLPGFVSAVNPYLPVSHSVQAMRAAIAGIYMNDYWIEIGKLLLFVPPMLLLGLLLRKPLVKFNQWYVAKVETTKLIG</sequence>
<dbReference type="Proteomes" id="UP000252345">
    <property type="component" value="Unassembled WGS sequence"/>
</dbReference>
<dbReference type="GO" id="GO:0140359">
    <property type="term" value="F:ABC-type transporter activity"/>
    <property type="evidence" value="ECO:0007669"/>
    <property type="project" value="InterPro"/>
</dbReference>
<protein>
    <submittedName>
        <fullName evidence="7">Phage infection protein</fullName>
    </submittedName>
</protein>
<proteinExistence type="predicted"/>
<organism evidence="7 8">
    <name type="scientific">Bifidobacterium xylocopae</name>
    <dbReference type="NCBI Taxonomy" id="2493119"/>
    <lineage>
        <taxon>Bacteria</taxon>
        <taxon>Bacillati</taxon>
        <taxon>Actinomycetota</taxon>
        <taxon>Actinomycetes</taxon>
        <taxon>Bifidobacteriales</taxon>
        <taxon>Bifidobacteriaceae</taxon>
        <taxon>Bifidobacterium</taxon>
    </lineage>
</organism>
<feature type="transmembrane region" description="Helical" evidence="5">
    <location>
        <begin position="677"/>
        <end position="698"/>
    </location>
</feature>
<feature type="transmembrane region" description="Helical" evidence="5">
    <location>
        <begin position="514"/>
        <end position="538"/>
    </location>
</feature>
<evidence type="ECO:0000256" key="4">
    <source>
        <dbReference type="ARBA" id="ARBA00023136"/>
    </source>
</evidence>
<comment type="caution">
    <text evidence="7">The sequence shown here is derived from an EMBL/GenBank/DDBJ whole genome shotgun (WGS) entry which is preliminary data.</text>
</comment>
<feature type="transmembrane region" description="Helical" evidence="5">
    <location>
        <begin position="559"/>
        <end position="585"/>
    </location>
</feature>
<dbReference type="Pfam" id="PF12698">
    <property type="entry name" value="ABC2_membrane_3"/>
    <property type="match status" value="2"/>
</dbReference>